<dbReference type="GO" id="GO:0005634">
    <property type="term" value="C:nucleus"/>
    <property type="evidence" value="ECO:0007669"/>
    <property type="project" value="UniProtKB-SubCell"/>
</dbReference>
<dbReference type="InterPro" id="IPR038269">
    <property type="entry name" value="SCAN_sf"/>
</dbReference>
<dbReference type="GO" id="GO:0006355">
    <property type="term" value="P:regulation of DNA-templated transcription"/>
    <property type="evidence" value="ECO:0007669"/>
    <property type="project" value="InterPro"/>
</dbReference>
<dbReference type="InterPro" id="IPR003309">
    <property type="entry name" value="SCAN_dom"/>
</dbReference>
<dbReference type="PROSITE" id="PS50805">
    <property type="entry name" value="KRAB"/>
    <property type="match status" value="1"/>
</dbReference>
<keyword evidence="9" id="KW-1185">Reference proteome</keyword>
<dbReference type="PANTHER" id="PTHR45935:SF29">
    <property type="entry name" value="SCAN BOX DOMAIN-CONTAINING PROTEIN"/>
    <property type="match status" value="1"/>
</dbReference>
<keyword evidence="3" id="KW-0804">Transcription</keyword>
<dbReference type="EMBL" id="CABD030077353">
    <property type="status" value="NOT_ANNOTATED_CDS"/>
    <property type="molecule type" value="Genomic_DNA"/>
</dbReference>
<reference evidence="8" key="4">
    <citation type="submission" date="2025-09" db="UniProtKB">
        <authorList>
            <consortium name="Ensembl"/>
        </authorList>
    </citation>
    <scope>IDENTIFICATION</scope>
</reference>
<evidence type="ECO:0000256" key="3">
    <source>
        <dbReference type="ARBA" id="ARBA00023163"/>
    </source>
</evidence>
<dbReference type="EMBL" id="CABD030077351">
    <property type="status" value="NOT_ANNOTATED_CDS"/>
    <property type="molecule type" value="Genomic_DNA"/>
</dbReference>
<dbReference type="EMBL" id="CABD030077352">
    <property type="status" value="NOT_ANNOTATED_CDS"/>
    <property type="molecule type" value="Genomic_DNA"/>
</dbReference>
<evidence type="ECO:0000256" key="2">
    <source>
        <dbReference type="ARBA" id="ARBA00023125"/>
    </source>
</evidence>
<evidence type="ECO:0000259" key="6">
    <source>
        <dbReference type="PROSITE" id="PS50804"/>
    </source>
</evidence>
<dbReference type="SUPFAM" id="SSF109640">
    <property type="entry name" value="KRAB domain (Kruppel-associated box)"/>
    <property type="match status" value="1"/>
</dbReference>
<dbReference type="SUPFAM" id="SSF47353">
    <property type="entry name" value="Retrovirus capsid dimerization domain-like"/>
    <property type="match status" value="1"/>
</dbReference>
<dbReference type="GO" id="GO:0003677">
    <property type="term" value="F:DNA binding"/>
    <property type="evidence" value="ECO:0007669"/>
    <property type="project" value="UniProtKB-KW"/>
</dbReference>
<comment type="subcellular location">
    <subcellularLocation>
        <location evidence="5">Nucleus</location>
    </subcellularLocation>
</comment>
<evidence type="ECO:0000256" key="4">
    <source>
        <dbReference type="ARBA" id="ARBA00023242"/>
    </source>
</evidence>
<reference evidence="9" key="1">
    <citation type="submission" date="2011-05" db="EMBL/GenBank/DDBJ databases">
        <title>Insights into the evolution of the great apes provided by the gorilla genome.</title>
        <authorList>
            <person name="Scally A."/>
        </authorList>
    </citation>
    <scope>NUCLEOTIDE SEQUENCE [LARGE SCALE GENOMIC DNA]</scope>
</reference>
<dbReference type="SMART" id="SM00431">
    <property type="entry name" value="SCAN"/>
    <property type="match status" value="1"/>
</dbReference>
<dbReference type="GeneTree" id="ENSGT00940000163217"/>
<proteinExistence type="predicted"/>
<keyword evidence="2" id="KW-0238">DNA-binding</keyword>
<evidence type="ECO:0000313" key="9">
    <source>
        <dbReference type="Proteomes" id="UP000001519"/>
    </source>
</evidence>
<dbReference type="Proteomes" id="UP000001519">
    <property type="component" value="Chromosome 11"/>
</dbReference>
<evidence type="ECO:0000313" key="8">
    <source>
        <dbReference type="Ensembl" id="ENSGGOP00000031888.1"/>
    </source>
</evidence>
<evidence type="ECO:0000256" key="5">
    <source>
        <dbReference type="PROSITE-ProRule" id="PRU00187"/>
    </source>
</evidence>
<dbReference type="Gene3D" id="6.10.140.140">
    <property type="match status" value="1"/>
</dbReference>
<name>A0A2I2YAE3_GORGO</name>
<organism evidence="8 9">
    <name type="scientific">Gorilla gorilla gorilla</name>
    <name type="common">Western lowland gorilla</name>
    <dbReference type="NCBI Taxonomy" id="9595"/>
    <lineage>
        <taxon>Eukaryota</taxon>
        <taxon>Metazoa</taxon>
        <taxon>Chordata</taxon>
        <taxon>Craniata</taxon>
        <taxon>Vertebrata</taxon>
        <taxon>Euteleostomi</taxon>
        <taxon>Mammalia</taxon>
        <taxon>Eutheria</taxon>
        <taxon>Euarchontoglires</taxon>
        <taxon>Primates</taxon>
        <taxon>Haplorrhini</taxon>
        <taxon>Catarrhini</taxon>
        <taxon>Hominidae</taxon>
        <taxon>Gorilla</taxon>
    </lineage>
</organism>
<feature type="domain" description="SCAN box" evidence="6">
    <location>
        <begin position="48"/>
        <end position="126"/>
    </location>
</feature>
<dbReference type="EMBL" id="CABD030077349">
    <property type="status" value="NOT_ANNOTATED_CDS"/>
    <property type="molecule type" value="Genomic_DNA"/>
</dbReference>
<dbReference type="Pfam" id="PF01352">
    <property type="entry name" value="KRAB"/>
    <property type="match status" value="1"/>
</dbReference>
<dbReference type="CDD" id="cd07765">
    <property type="entry name" value="KRAB_A-box"/>
    <property type="match status" value="1"/>
</dbReference>
<sequence>MQPLSKLMAISEPRNLSLREQRQVLRADMSWQQETIPVVETHDSEASRQKFRHFQYLKVSGPHEALSQLWELCLQWLRPEIHTKKQIIELLVLEQFLAILPEEVRTWVNLQHPNNSKDMVTLIEDVIEMLEDEDMPCKDSAPQMGSIKEKMKAGSRTGKPQEPVTFKDVVVEFSKEEWGQLDSAVKNLYRNVMLENFRNLNSLRKAHLLSKPFESLKLESKKKRWIMEKEIPRNTIFDMKSISGEESSHGVIMTRLTESGHPSSDAWKDGVSLLLPRLEYNDAVSAHCSLHLWVQVILLPQPPE</sequence>
<dbReference type="Gene3D" id="1.10.4020.10">
    <property type="entry name" value="DNA breaking-rejoining enzymes"/>
    <property type="match status" value="1"/>
</dbReference>
<dbReference type="EMBL" id="CABD030077350">
    <property type="status" value="NOT_ANNOTATED_CDS"/>
    <property type="molecule type" value="Genomic_DNA"/>
</dbReference>
<dbReference type="AlphaFoldDB" id="A0A2I2YAE3"/>
<dbReference type="InterPro" id="IPR001909">
    <property type="entry name" value="KRAB"/>
</dbReference>
<dbReference type="PANTHER" id="PTHR45935">
    <property type="entry name" value="PROTEIN ZBED8-RELATED"/>
    <property type="match status" value="1"/>
</dbReference>
<dbReference type="Ensembl" id="ENSGGOT00000049709.1">
    <property type="protein sequence ID" value="ENSGGOP00000031888.1"/>
    <property type="gene ID" value="ENSGGOG00000003837.3"/>
</dbReference>
<evidence type="ECO:0000259" key="7">
    <source>
        <dbReference type="PROSITE" id="PS50805"/>
    </source>
</evidence>
<protein>
    <submittedName>
        <fullName evidence="8">Zinc finger protein 215</fullName>
    </submittedName>
</protein>
<dbReference type="Bgee" id="ENSGGOG00000003837">
    <property type="expression patterns" value="Expressed in liver and 5 other cell types or tissues"/>
</dbReference>
<keyword evidence="1" id="KW-0805">Transcription regulation</keyword>
<dbReference type="InterPro" id="IPR050916">
    <property type="entry name" value="SCAN-C2H2_zinc_finger"/>
</dbReference>
<dbReference type="SMART" id="SM00349">
    <property type="entry name" value="KRAB"/>
    <property type="match status" value="1"/>
</dbReference>
<evidence type="ECO:0000256" key="1">
    <source>
        <dbReference type="ARBA" id="ARBA00023015"/>
    </source>
</evidence>
<feature type="domain" description="KRAB" evidence="7">
    <location>
        <begin position="164"/>
        <end position="237"/>
    </location>
</feature>
<keyword evidence="4 5" id="KW-0539">Nucleus</keyword>
<dbReference type="InterPro" id="IPR036051">
    <property type="entry name" value="KRAB_dom_sf"/>
</dbReference>
<dbReference type="PROSITE" id="PS50804">
    <property type="entry name" value="SCAN_BOX"/>
    <property type="match status" value="1"/>
</dbReference>
<reference evidence="8 9" key="2">
    <citation type="journal article" date="2012" name="Nature">
        <title>Insights into hominid evolution from the gorilla genome sequence.</title>
        <authorList>
            <person name="Scally A."/>
            <person name="Dutheil J.Y."/>
            <person name="Hillier L.W."/>
            <person name="Jordan G.E."/>
            <person name="Goodhead I."/>
            <person name="Herrero J."/>
            <person name="Hobolth A."/>
            <person name="Lappalainen T."/>
            <person name="Mailund T."/>
            <person name="Marques-Bonet T."/>
            <person name="McCarthy S."/>
            <person name="Montgomery S.H."/>
            <person name="Schwalie P.C."/>
            <person name="Tang Y.A."/>
            <person name="Ward M.C."/>
            <person name="Xue Y."/>
            <person name="Yngvadottir B."/>
            <person name="Alkan C."/>
            <person name="Andersen L.N."/>
            <person name="Ayub Q."/>
            <person name="Ball E.V."/>
            <person name="Beal K."/>
            <person name="Bradley B.J."/>
            <person name="Chen Y."/>
            <person name="Clee C.M."/>
            <person name="Fitzgerald S."/>
            <person name="Graves T.A."/>
            <person name="Gu Y."/>
            <person name="Heath P."/>
            <person name="Heger A."/>
            <person name="Karakoc E."/>
            <person name="Kolb-Kokocinski A."/>
            <person name="Laird G.K."/>
            <person name="Lunter G."/>
            <person name="Meader S."/>
            <person name="Mort M."/>
            <person name="Mullikin J.C."/>
            <person name="Munch K."/>
            <person name="O'Connor T.D."/>
            <person name="Phillips A.D."/>
            <person name="Prado-Martinez J."/>
            <person name="Rogers A.S."/>
            <person name="Sajjadian S."/>
            <person name="Schmidt D."/>
            <person name="Shaw K."/>
            <person name="Simpson J.T."/>
            <person name="Stenson P.D."/>
            <person name="Turner D.J."/>
            <person name="Vigilant L."/>
            <person name="Vilella A.J."/>
            <person name="Whitener W."/>
            <person name="Zhu B."/>
            <person name="Cooper D.N."/>
            <person name="de Jong P."/>
            <person name="Dermitzakis E.T."/>
            <person name="Eichler E.E."/>
            <person name="Flicek P."/>
            <person name="Goldman N."/>
            <person name="Mundy N.I."/>
            <person name="Ning Z."/>
            <person name="Odom D.T."/>
            <person name="Ponting C.P."/>
            <person name="Quail M.A."/>
            <person name="Ryder O.A."/>
            <person name="Searle S.M."/>
            <person name="Warren W.C."/>
            <person name="Wilson R.K."/>
            <person name="Schierup M.H."/>
            <person name="Rogers J."/>
            <person name="Tyler-Smith C."/>
            <person name="Durbin R."/>
        </authorList>
    </citation>
    <scope>NUCLEOTIDE SEQUENCE [LARGE SCALE GENOMIC DNA]</scope>
</reference>
<dbReference type="CDD" id="cd07936">
    <property type="entry name" value="SCAN"/>
    <property type="match status" value="1"/>
</dbReference>
<reference evidence="8" key="3">
    <citation type="submission" date="2025-08" db="UniProtKB">
        <authorList>
            <consortium name="Ensembl"/>
        </authorList>
    </citation>
    <scope>IDENTIFICATION</scope>
</reference>
<dbReference type="FunFam" id="1.10.4020.10:FF:000001">
    <property type="entry name" value="zinc finger protein 263 isoform X1"/>
    <property type="match status" value="1"/>
</dbReference>
<dbReference type="EMBL" id="CABD030077348">
    <property type="status" value="NOT_ANNOTATED_CDS"/>
    <property type="molecule type" value="Genomic_DNA"/>
</dbReference>
<dbReference type="Pfam" id="PF02023">
    <property type="entry name" value="SCAN"/>
    <property type="match status" value="1"/>
</dbReference>
<gene>
    <name evidence="8" type="primary">ZNF215</name>
</gene>
<accession>A0A2I2YAE3</accession>